<dbReference type="SUPFAM" id="SSF53850">
    <property type="entry name" value="Periplasmic binding protein-like II"/>
    <property type="match status" value="1"/>
</dbReference>
<accession>A0A1G9FF39</accession>
<dbReference type="CDD" id="cd14748">
    <property type="entry name" value="PBP2_UgpB"/>
    <property type="match status" value="1"/>
</dbReference>
<sequence length="429" mass="46167">MMRLKCASAMPLVLGALISGGAASVQAADLEFYFPVGVNAPAVATIEELTNKWAAQNPQHTVKAVYAGNYEETTTKALTAAQAGDPPQVAVLLSIDLFTLVEEDVILPISDIATTAEDQAWMDGFYPAFMSDSRFEGKTYSIPFQRSTPVLYFNKDAFRAAGLDPETPPKTWDEMIEMGKKLVVKDDNGNVTQWGTRIPTLGLGGAWLFGGLVVSKGDVLSTETGTEARFDTPATTAALEFLVQLSDEGVMQPGGISWGDTPKAFLEGQTASMWTSTGNLAFINENAEFDWGVGFLPGGDGPGAPLGGGNFYIFKETTDEEREAALDFIKFMTAPENAARWSIATGYVAPRPDTWETPEMKAYSEKLPQALVALDQLPYAYREFATFQRAKVTQYLVDAIESVVTGGSTAAEALAKAQEGADSVLSDYK</sequence>
<gene>
    <name evidence="4" type="ORF">SAMN04488026_10579</name>
</gene>
<proteinExistence type="inferred from homology"/>
<dbReference type="InterPro" id="IPR006059">
    <property type="entry name" value="SBP"/>
</dbReference>
<feature type="chain" id="PRO_5011764501" evidence="3">
    <location>
        <begin position="28"/>
        <end position="429"/>
    </location>
</feature>
<dbReference type="GO" id="GO:0042597">
    <property type="term" value="C:periplasmic space"/>
    <property type="evidence" value="ECO:0007669"/>
    <property type="project" value="UniProtKB-SubCell"/>
</dbReference>
<evidence type="ECO:0000256" key="2">
    <source>
        <dbReference type="ARBA" id="ARBA00008520"/>
    </source>
</evidence>
<dbReference type="RefSeq" id="WP_244520811.1">
    <property type="nucleotide sequence ID" value="NZ_FNEK01000057.1"/>
</dbReference>
<comment type="subcellular location">
    <subcellularLocation>
        <location evidence="1">Periplasm</location>
    </subcellularLocation>
</comment>
<keyword evidence="5" id="KW-1185">Reference proteome</keyword>
<dbReference type="InterPro" id="IPR050490">
    <property type="entry name" value="Bact_solute-bd_prot1"/>
</dbReference>
<dbReference type="EMBL" id="FNEK01000057">
    <property type="protein sequence ID" value="SDK86980.1"/>
    <property type="molecule type" value="Genomic_DNA"/>
</dbReference>
<dbReference type="PANTHER" id="PTHR43649">
    <property type="entry name" value="ARABINOSE-BINDING PROTEIN-RELATED"/>
    <property type="match status" value="1"/>
</dbReference>
<dbReference type="AlphaFoldDB" id="A0A1G9FF39"/>
<dbReference type="Proteomes" id="UP000199382">
    <property type="component" value="Unassembled WGS sequence"/>
</dbReference>
<evidence type="ECO:0000256" key="3">
    <source>
        <dbReference type="SAM" id="SignalP"/>
    </source>
</evidence>
<feature type="signal peptide" evidence="3">
    <location>
        <begin position="1"/>
        <end position="27"/>
    </location>
</feature>
<reference evidence="4 5" key="1">
    <citation type="submission" date="2016-10" db="EMBL/GenBank/DDBJ databases">
        <authorList>
            <person name="de Groot N.N."/>
        </authorList>
    </citation>
    <scope>NUCLEOTIDE SEQUENCE [LARGE SCALE GENOMIC DNA]</scope>
    <source>
        <strain evidence="4 5">DSM 25294</strain>
    </source>
</reference>
<evidence type="ECO:0000313" key="5">
    <source>
        <dbReference type="Proteomes" id="UP000199382"/>
    </source>
</evidence>
<organism evidence="4 5">
    <name type="scientific">Aliiruegeria lutimaris</name>
    <dbReference type="NCBI Taxonomy" id="571298"/>
    <lineage>
        <taxon>Bacteria</taxon>
        <taxon>Pseudomonadati</taxon>
        <taxon>Pseudomonadota</taxon>
        <taxon>Alphaproteobacteria</taxon>
        <taxon>Rhodobacterales</taxon>
        <taxon>Roseobacteraceae</taxon>
        <taxon>Aliiruegeria</taxon>
    </lineage>
</organism>
<dbReference type="PANTHER" id="PTHR43649:SF30">
    <property type="entry name" value="ABC TRANSPORTER SUBSTRATE-BINDING PROTEIN"/>
    <property type="match status" value="1"/>
</dbReference>
<name>A0A1G9FF39_9RHOB</name>
<evidence type="ECO:0000313" key="4">
    <source>
        <dbReference type="EMBL" id="SDK86980.1"/>
    </source>
</evidence>
<dbReference type="Gene3D" id="3.40.190.10">
    <property type="entry name" value="Periplasmic binding protein-like II"/>
    <property type="match status" value="2"/>
</dbReference>
<dbReference type="STRING" id="571298.SAMN04488026_10579"/>
<protein>
    <submittedName>
        <fullName evidence="4">Carbohydrate ABC transporter substrate-binding protein, CUT1 family</fullName>
    </submittedName>
</protein>
<keyword evidence="3" id="KW-0732">Signal</keyword>
<dbReference type="Pfam" id="PF13416">
    <property type="entry name" value="SBP_bac_8"/>
    <property type="match status" value="1"/>
</dbReference>
<comment type="similarity">
    <text evidence="2">Belongs to the bacterial solute-binding protein 1 family.</text>
</comment>
<evidence type="ECO:0000256" key="1">
    <source>
        <dbReference type="ARBA" id="ARBA00004418"/>
    </source>
</evidence>